<evidence type="ECO:0000313" key="3">
    <source>
        <dbReference type="Proteomes" id="UP001610411"/>
    </source>
</evidence>
<dbReference type="Gene3D" id="1.10.287.1490">
    <property type="match status" value="1"/>
</dbReference>
<comment type="caution">
    <text evidence="2">The sequence shown here is derived from an EMBL/GenBank/DDBJ whole genome shotgun (WGS) entry which is preliminary data.</text>
</comment>
<evidence type="ECO:0000313" key="2">
    <source>
        <dbReference type="EMBL" id="KAL2772553.1"/>
    </source>
</evidence>
<dbReference type="SMART" id="SM00726">
    <property type="entry name" value="UIM"/>
    <property type="match status" value="3"/>
</dbReference>
<keyword evidence="2" id="KW-0675">Receptor</keyword>
<feature type="compositionally biased region" description="Polar residues" evidence="1">
    <location>
        <begin position="112"/>
        <end position="126"/>
    </location>
</feature>
<sequence length="452" mass="49640">MYLKSDSGLGGWITIPAVADVLRYSCIVCWSSREKNNVEQDLKEKEDTIKQRTSEVQISCLKAELTSQESQISTYEEELAKAREELSRLQQETAELEESVESGKAQLEPLQQHLQDSQQEISSARSSPEIPPSAVTEENEVLTIAVNEEVCPEFDNDRHSKEEDPFNVDSSSLTDPVADTNLDFFQSDPFVGNPFGGDPFKGSDPFASDCFFRQSSTDPFATSSTDPFSAANNSSNTSVEILKHNDPFAPGGTVVVAASDSATDPFASVFGNESFGDGFADFSTLSKVNNEDDPFSSATLSSVSSVVITKNVFEETSVKSEEVPPALPPKIGTPTRPCPPPPGKRPINKLDSSDPFKLNDPFQPFPGSDSPKEKDPDMFCDPFTSTTTTINKEADPSNFANFSAYPSEEDMIEWAKRESEREEEQRLARLNQQEQEDLELAIALSKSEISEA</sequence>
<dbReference type="PANTHER" id="PTHR43941:SF1">
    <property type="entry name" value="STRUCTURAL MAINTENANCE OF CHROMOSOMES PROTEIN 2"/>
    <property type="match status" value="1"/>
</dbReference>
<proteinExistence type="predicted"/>
<dbReference type="PANTHER" id="PTHR43941">
    <property type="entry name" value="STRUCTURAL MAINTENANCE OF CHROMOSOMES PROTEIN 2"/>
    <property type="match status" value="1"/>
</dbReference>
<gene>
    <name evidence="2" type="ORF">WCI35_020824</name>
</gene>
<dbReference type="PROSITE" id="PS50330">
    <property type="entry name" value="UIM"/>
    <property type="match status" value="2"/>
</dbReference>
<evidence type="ECO:0000256" key="1">
    <source>
        <dbReference type="SAM" id="MobiDB-lite"/>
    </source>
</evidence>
<dbReference type="AlphaFoldDB" id="A0ABD2E0L2"/>
<accession>A0ABD2E0L2</accession>
<name>A0ABD2E0L2_DAUMA</name>
<protein>
    <submittedName>
        <fullName evidence="2">Epidermal growth factor receptor substrate 15 isoform B</fullName>
    </submittedName>
</protein>
<dbReference type="Proteomes" id="UP001610411">
    <property type="component" value="Unassembled WGS sequence"/>
</dbReference>
<feature type="region of interest" description="Disordered" evidence="1">
    <location>
        <begin position="317"/>
        <end position="402"/>
    </location>
</feature>
<dbReference type="InterPro" id="IPR003903">
    <property type="entry name" value="UIM_dom"/>
</dbReference>
<feature type="region of interest" description="Disordered" evidence="1">
    <location>
        <begin position="83"/>
        <end position="138"/>
    </location>
</feature>
<organism evidence="2 3">
    <name type="scientific">Daubentonia madagascariensis</name>
    <name type="common">Aye-aye</name>
    <name type="synonym">Sciurus madagascariensis</name>
    <dbReference type="NCBI Taxonomy" id="31869"/>
    <lineage>
        <taxon>Eukaryota</taxon>
        <taxon>Metazoa</taxon>
        <taxon>Chordata</taxon>
        <taxon>Craniata</taxon>
        <taxon>Vertebrata</taxon>
        <taxon>Euteleostomi</taxon>
        <taxon>Mammalia</taxon>
        <taxon>Eutheria</taxon>
        <taxon>Euarchontoglires</taxon>
        <taxon>Primates</taxon>
        <taxon>Strepsirrhini</taxon>
        <taxon>Chiromyiformes</taxon>
        <taxon>Daubentoniidae</taxon>
        <taxon>Daubentonia</taxon>
    </lineage>
</organism>
<keyword evidence="3" id="KW-1185">Reference proteome</keyword>
<dbReference type="EMBL" id="JBFSEQ010000007">
    <property type="protein sequence ID" value="KAL2772553.1"/>
    <property type="molecule type" value="Genomic_DNA"/>
</dbReference>
<reference evidence="2 3" key="1">
    <citation type="journal article" date="2024" name="G3 (Bethesda)">
        <title>A hybrid genome assembly of the endangered aye-aye (Daubentonia madagascariensis).</title>
        <authorList>
            <person name="Versoza C.J."/>
            <person name="Pfeifer S.P."/>
        </authorList>
    </citation>
    <scope>NUCLEOTIDE SEQUENCE [LARGE SCALE GENOMIC DNA]</scope>
    <source>
        <strain evidence="2">6821</strain>
    </source>
</reference>